<keyword evidence="12" id="KW-1185">Reference proteome</keyword>
<evidence type="ECO:0000259" key="9">
    <source>
        <dbReference type="PROSITE" id="PS51085"/>
    </source>
</evidence>
<dbReference type="InterPro" id="IPR001041">
    <property type="entry name" value="2Fe-2S_ferredoxin-type"/>
</dbReference>
<feature type="domain" description="FAD-binding FR-type" evidence="10">
    <location>
        <begin position="4"/>
        <end position="109"/>
    </location>
</feature>
<evidence type="ECO:0000256" key="4">
    <source>
        <dbReference type="ARBA" id="ARBA00022714"/>
    </source>
</evidence>
<gene>
    <name evidence="11" type="ORF">GCM10008179_00390</name>
</gene>
<keyword evidence="3" id="KW-0288">FMN</keyword>
<comment type="caution">
    <text evidence="11">The sequence shown here is derived from an EMBL/GenBank/DDBJ whole genome shotgun (WGS) entry which is preliminary data.</text>
</comment>
<dbReference type="CDD" id="cd06185">
    <property type="entry name" value="PDR_like"/>
    <property type="match status" value="1"/>
</dbReference>
<dbReference type="SUPFAM" id="SSF54292">
    <property type="entry name" value="2Fe-2S ferredoxin-like"/>
    <property type="match status" value="1"/>
</dbReference>
<evidence type="ECO:0000313" key="12">
    <source>
        <dbReference type="Proteomes" id="UP001143372"/>
    </source>
</evidence>
<dbReference type="Gene3D" id="3.40.50.80">
    <property type="entry name" value="Nucleotide-binding domain of ferredoxin-NADP reductase (FNR) module"/>
    <property type="match status" value="1"/>
</dbReference>
<dbReference type="Proteomes" id="UP001143372">
    <property type="component" value="Unassembled WGS sequence"/>
</dbReference>
<accession>A0A9W6MU34</accession>
<dbReference type="Pfam" id="PF00111">
    <property type="entry name" value="Fer2"/>
    <property type="match status" value="1"/>
</dbReference>
<dbReference type="PROSITE" id="PS00197">
    <property type="entry name" value="2FE2S_FER_1"/>
    <property type="match status" value="1"/>
</dbReference>
<keyword evidence="6" id="KW-0560">Oxidoreductase</keyword>
<dbReference type="EMBL" id="BSFI01000001">
    <property type="protein sequence ID" value="GLK66401.1"/>
    <property type="molecule type" value="Genomic_DNA"/>
</dbReference>
<dbReference type="InterPro" id="IPR050415">
    <property type="entry name" value="MRET"/>
</dbReference>
<dbReference type="InterPro" id="IPR054582">
    <property type="entry name" value="DmmA-like_N"/>
</dbReference>
<dbReference type="SUPFAM" id="SSF63380">
    <property type="entry name" value="Riboflavin synthase domain-like"/>
    <property type="match status" value="1"/>
</dbReference>
<protein>
    <submittedName>
        <fullName evidence="11">Ferredoxin--NADP(+) reductase</fullName>
    </submittedName>
</protein>
<dbReference type="CDD" id="cd00207">
    <property type="entry name" value="fer2"/>
    <property type="match status" value="1"/>
</dbReference>
<sequence>MSGGVEITVRVAEIEQATASVKRFRLASASGEPLPVFSAGSHVVVSMDDGGHRIRNPYSLIDRAPDGLSYRIGVLRTPNSRGGSIFMHERVSVGSELVITMPVNLFPLIRTGRKHVLVAGGIGVTPIYAMADELRSQNAPYEVHYAMRDEANGAFAAELVERHGDKVRLYRDDAREIIRVEEMLPNQPLGTHLYVCGPEGMINAILAGGRAAGWPVENLHSERFLAPPGGAPFSVALAKAGITAEVGPHQSLLEAIEEAGVDAPYLCRGGACGQCVTTVLSFEGELIHNDHYLTDEEKASGTKIMTCVSRLNGRELVLDL</sequence>
<proteinExistence type="predicted"/>
<organism evidence="11 12">
    <name type="scientific">Hansschlegelia plantiphila</name>
    <dbReference type="NCBI Taxonomy" id="374655"/>
    <lineage>
        <taxon>Bacteria</taxon>
        <taxon>Pseudomonadati</taxon>
        <taxon>Pseudomonadota</taxon>
        <taxon>Alphaproteobacteria</taxon>
        <taxon>Hyphomicrobiales</taxon>
        <taxon>Methylopilaceae</taxon>
        <taxon>Hansschlegelia</taxon>
    </lineage>
</organism>
<evidence type="ECO:0000256" key="5">
    <source>
        <dbReference type="ARBA" id="ARBA00022723"/>
    </source>
</evidence>
<name>A0A9W6MU34_9HYPH</name>
<dbReference type="InterPro" id="IPR017938">
    <property type="entry name" value="Riboflavin_synthase-like_b-brl"/>
</dbReference>
<dbReference type="InterPro" id="IPR036010">
    <property type="entry name" value="2Fe-2S_ferredoxin-like_sf"/>
</dbReference>
<dbReference type="Pfam" id="PF22290">
    <property type="entry name" value="DmmA-like_N"/>
    <property type="match status" value="1"/>
</dbReference>
<evidence type="ECO:0000256" key="3">
    <source>
        <dbReference type="ARBA" id="ARBA00022643"/>
    </source>
</evidence>
<feature type="domain" description="2Fe-2S ferredoxin-type" evidence="9">
    <location>
        <begin position="233"/>
        <end position="320"/>
    </location>
</feature>
<evidence type="ECO:0000256" key="1">
    <source>
        <dbReference type="ARBA" id="ARBA00001917"/>
    </source>
</evidence>
<reference evidence="11" key="1">
    <citation type="journal article" date="2014" name="Int. J. Syst. Evol. Microbiol.">
        <title>Complete genome sequence of Corynebacterium casei LMG S-19264T (=DSM 44701T), isolated from a smear-ripened cheese.</title>
        <authorList>
            <consortium name="US DOE Joint Genome Institute (JGI-PGF)"/>
            <person name="Walter F."/>
            <person name="Albersmeier A."/>
            <person name="Kalinowski J."/>
            <person name="Ruckert C."/>
        </authorList>
    </citation>
    <scope>NUCLEOTIDE SEQUENCE</scope>
    <source>
        <strain evidence="11">VKM B-2347</strain>
    </source>
</reference>
<dbReference type="PANTHER" id="PTHR47354:SF1">
    <property type="entry name" value="CARNITINE MONOOXYGENASE REDUCTASE SUBUNIT"/>
    <property type="match status" value="1"/>
</dbReference>
<dbReference type="PRINTS" id="PR00409">
    <property type="entry name" value="PHDIOXRDTASE"/>
</dbReference>
<keyword evidence="8" id="KW-0411">Iron-sulfur</keyword>
<keyword evidence="2" id="KW-0285">Flavoprotein</keyword>
<dbReference type="PROSITE" id="PS51085">
    <property type="entry name" value="2FE2S_FER_2"/>
    <property type="match status" value="1"/>
</dbReference>
<dbReference type="Gene3D" id="3.10.20.30">
    <property type="match status" value="1"/>
</dbReference>
<dbReference type="PANTHER" id="PTHR47354">
    <property type="entry name" value="NADH OXIDOREDUCTASE HCR"/>
    <property type="match status" value="1"/>
</dbReference>
<keyword evidence="5" id="KW-0479">Metal-binding</keyword>
<keyword evidence="7" id="KW-0408">Iron</keyword>
<dbReference type="GO" id="GO:0051537">
    <property type="term" value="F:2 iron, 2 sulfur cluster binding"/>
    <property type="evidence" value="ECO:0007669"/>
    <property type="project" value="UniProtKB-KW"/>
</dbReference>
<evidence type="ECO:0000256" key="2">
    <source>
        <dbReference type="ARBA" id="ARBA00022630"/>
    </source>
</evidence>
<reference evidence="11" key="2">
    <citation type="submission" date="2023-01" db="EMBL/GenBank/DDBJ databases">
        <authorList>
            <person name="Sun Q."/>
            <person name="Evtushenko L."/>
        </authorList>
    </citation>
    <scope>NUCLEOTIDE SEQUENCE</scope>
    <source>
        <strain evidence="11">VKM B-2347</strain>
    </source>
</reference>
<dbReference type="InterPro" id="IPR012675">
    <property type="entry name" value="Beta-grasp_dom_sf"/>
</dbReference>
<dbReference type="InterPro" id="IPR006058">
    <property type="entry name" value="2Fe2S_fd_BS"/>
</dbReference>
<evidence type="ECO:0000313" key="11">
    <source>
        <dbReference type="EMBL" id="GLK66401.1"/>
    </source>
</evidence>
<comment type="cofactor">
    <cofactor evidence="1">
        <name>FMN</name>
        <dbReference type="ChEBI" id="CHEBI:58210"/>
    </cofactor>
</comment>
<dbReference type="SUPFAM" id="SSF52343">
    <property type="entry name" value="Ferredoxin reductase-like, C-terminal NADP-linked domain"/>
    <property type="match status" value="1"/>
</dbReference>
<evidence type="ECO:0000256" key="8">
    <source>
        <dbReference type="ARBA" id="ARBA00023014"/>
    </source>
</evidence>
<dbReference type="InterPro" id="IPR039261">
    <property type="entry name" value="FNR_nucleotide-bd"/>
</dbReference>
<dbReference type="InterPro" id="IPR017927">
    <property type="entry name" value="FAD-bd_FR_type"/>
</dbReference>
<dbReference type="PROSITE" id="PS51384">
    <property type="entry name" value="FAD_FR"/>
    <property type="match status" value="1"/>
</dbReference>
<evidence type="ECO:0000256" key="7">
    <source>
        <dbReference type="ARBA" id="ARBA00023004"/>
    </source>
</evidence>
<dbReference type="GO" id="GO:0016491">
    <property type="term" value="F:oxidoreductase activity"/>
    <property type="evidence" value="ECO:0007669"/>
    <property type="project" value="UniProtKB-KW"/>
</dbReference>
<dbReference type="GO" id="GO:0046872">
    <property type="term" value="F:metal ion binding"/>
    <property type="evidence" value="ECO:0007669"/>
    <property type="project" value="UniProtKB-KW"/>
</dbReference>
<dbReference type="RefSeq" id="WP_271166669.1">
    <property type="nucleotide sequence ID" value="NZ_BSFI01000001.1"/>
</dbReference>
<keyword evidence="4" id="KW-0001">2Fe-2S</keyword>
<evidence type="ECO:0000256" key="6">
    <source>
        <dbReference type="ARBA" id="ARBA00023002"/>
    </source>
</evidence>
<dbReference type="Gene3D" id="2.40.30.10">
    <property type="entry name" value="Translation factors"/>
    <property type="match status" value="1"/>
</dbReference>
<evidence type="ECO:0000259" key="10">
    <source>
        <dbReference type="PROSITE" id="PS51384"/>
    </source>
</evidence>
<dbReference type="AlphaFoldDB" id="A0A9W6MU34"/>